<feature type="domain" description="DUF4382" evidence="1">
    <location>
        <begin position="27"/>
        <end position="171"/>
    </location>
</feature>
<organism evidence="2 3">
    <name type="scientific">Belliella marina</name>
    <dbReference type="NCBI Taxonomy" id="1644146"/>
    <lineage>
        <taxon>Bacteria</taxon>
        <taxon>Pseudomonadati</taxon>
        <taxon>Bacteroidota</taxon>
        <taxon>Cytophagia</taxon>
        <taxon>Cytophagales</taxon>
        <taxon>Cyclobacteriaceae</taxon>
        <taxon>Belliella</taxon>
    </lineage>
</organism>
<keyword evidence="3" id="KW-1185">Reference proteome</keyword>
<evidence type="ECO:0000313" key="2">
    <source>
        <dbReference type="EMBL" id="MFD2034120.1"/>
    </source>
</evidence>
<dbReference type="Proteomes" id="UP001597361">
    <property type="component" value="Unassembled WGS sequence"/>
</dbReference>
<dbReference type="InterPro" id="IPR025491">
    <property type="entry name" value="DUF4382"/>
</dbReference>
<accession>A0ABW4VJG9</accession>
<reference evidence="3" key="1">
    <citation type="journal article" date="2019" name="Int. J. Syst. Evol. Microbiol.">
        <title>The Global Catalogue of Microorganisms (GCM) 10K type strain sequencing project: providing services to taxonomists for standard genome sequencing and annotation.</title>
        <authorList>
            <consortium name="The Broad Institute Genomics Platform"/>
            <consortium name="The Broad Institute Genome Sequencing Center for Infectious Disease"/>
            <person name="Wu L."/>
            <person name="Ma J."/>
        </authorList>
    </citation>
    <scope>NUCLEOTIDE SEQUENCE [LARGE SCALE GENOMIC DNA]</scope>
    <source>
        <strain evidence="3">CGMCC 1.15180</strain>
    </source>
</reference>
<evidence type="ECO:0000313" key="3">
    <source>
        <dbReference type="Proteomes" id="UP001597361"/>
    </source>
</evidence>
<dbReference type="EMBL" id="JBHUHR010000015">
    <property type="protein sequence ID" value="MFD2034120.1"/>
    <property type="molecule type" value="Genomic_DNA"/>
</dbReference>
<dbReference type="RefSeq" id="WP_376884007.1">
    <property type="nucleotide sequence ID" value="NZ_JBHUHR010000015.1"/>
</dbReference>
<evidence type="ECO:0000259" key="1">
    <source>
        <dbReference type="Pfam" id="PF14321"/>
    </source>
</evidence>
<dbReference type="Pfam" id="PF14321">
    <property type="entry name" value="DUF4382"/>
    <property type="match status" value="1"/>
</dbReference>
<comment type="caution">
    <text evidence="2">The sequence shown here is derived from an EMBL/GenBank/DDBJ whole genome shotgun (WGS) entry which is preliminary data.</text>
</comment>
<sequence length="265" mass="29166">MKKFNLFSLILFCLLSCTGTEERSNSLLNVFMVDAPADIDALWVELLGVDVYVSGSEGDENPAPKFLPYQAGNQMVDIAQLIAGQEVMIGRGEVRAGSLVKLKLRLGDENYLVKDGLRINIDLSQADLSGLEIDVDFNLRPGISHDVYIDFDLLQSVKAPSNALDRYVFSPKLSMFSKANSGEISGSIRPATEDVFLYAIQQNDTITTGVDTRGSGQFLFRGLEGTYTVYVVPKNNNYIADTIPTVIVQPQTVTQLGNITLRDRE</sequence>
<proteinExistence type="predicted"/>
<protein>
    <submittedName>
        <fullName evidence="2">DUF4382 domain-containing protein</fullName>
    </submittedName>
</protein>
<name>A0ABW4VJG9_9BACT</name>
<gene>
    <name evidence="2" type="ORF">ACFSKL_04920</name>
</gene>